<accession>A0A8X8ASJ7</accession>
<organism evidence="1 2">
    <name type="scientific">Populus tomentosa</name>
    <name type="common">Chinese white poplar</name>
    <dbReference type="NCBI Taxonomy" id="118781"/>
    <lineage>
        <taxon>Eukaryota</taxon>
        <taxon>Viridiplantae</taxon>
        <taxon>Streptophyta</taxon>
        <taxon>Embryophyta</taxon>
        <taxon>Tracheophyta</taxon>
        <taxon>Spermatophyta</taxon>
        <taxon>Magnoliopsida</taxon>
        <taxon>eudicotyledons</taxon>
        <taxon>Gunneridae</taxon>
        <taxon>Pentapetalae</taxon>
        <taxon>rosids</taxon>
        <taxon>fabids</taxon>
        <taxon>Malpighiales</taxon>
        <taxon>Salicaceae</taxon>
        <taxon>Saliceae</taxon>
        <taxon>Populus</taxon>
    </lineage>
</organism>
<proteinExistence type="predicted"/>
<dbReference type="EMBL" id="JAAWWB010000002">
    <property type="protein sequence ID" value="KAG6789723.1"/>
    <property type="molecule type" value="Genomic_DNA"/>
</dbReference>
<evidence type="ECO:0000313" key="2">
    <source>
        <dbReference type="Proteomes" id="UP000886885"/>
    </source>
</evidence>
<comment type="caution">
    <text evidence="1">The sequence shown here is derived from an EMBL/GenBank/DDBJ whole genome shotgun (WGS) entry which is preliminary data.</text>
</comment>
<dbReference type="AlphaFoldDB" id="A0A8X8ASJ7"/>
<keyword evidence="2" id="KW-1185">Reference proteome</keyword>
<name>A0A8X8ASJ7_POPTO</name>
<gene>
    <name evidence="1" type="ORF">POTOM_005847</name>
</gene>
<sequence>MKDAPARCSQWRQGDGEEIWQGRRLGPAVGVEARMVTALLLKVIVAVIEEIASEEDCGRAVSGAVLTEREGRLAEGENGGLLMRGKTCKWCLRWLQAGVVRSDEGAATDRERMGKTVEACQGILVLGRENEETARWSLGER</sequence>
<dbReference type="Proteomes" id="UP000886885">
    <property type="component" value="Chromosome 1D"/>
</dbReference>
<reference evidence="1" key="1">
    <citation type="journal article" date="2020" name="bioRxiv">
        <title>Hybrid origin of Populus tomentosa Carr. identified through genome sequencing and phylogenomic analysis.</title>
        <authorList>
            <person name="An X."/>
            <person name="Gao K."/>
            <person name="Chen Z."/>
            <person name="Li J."/>
            <person name="Yang X."/>
            <person name="Yang X."/>
            <person name="Zhou J."/>
            <person name="Guo T."/>
            <person name="Zhao T."/>
            <person name="Huang S."/>
            <person name="Miao D."/>
            <person name="Khan W.U."/>
            <person name="Rao P."/>
            <person name="Ye M."/>
            <person name="Lei B."/>
            <person name="Liao W."/>
            <person name="Wang J."/>
            <person name="Ji L."/>
            <person name="Li Y."/>
            <person name="Guo B."/>
            <person name="Mustafa N.S."/>
            <person name="Li S."/>
            <person name="Yun Q."/>
            <person name="Keller S.R."/>
            <person name="Mao J."/>
            <person name="Zhang R."/>
            <person name="Strauss S.H."/>
        </authorList>
    </citation>
    <scope>NUCLEOTIDE SEQUENCE</scope>
    <source>
        <strain evidence="1">GM15</strain>
        <tissue evidence="1">Leaf</tissue>
    </source>
</reference>
<protein>
    <submittedName>
        <fullName evidence="1">Uncharacterized protein</fullName>
    </submittedName>
</protein>
<evidence type="ECO:0000313" key="1">
    <source>
        <dbReference type="EMBL" id="KAG6789723.1"/>
    </source>
</evidence>